<evidence type="ECO:0000313" key="2">
    <source>
        <dbReference type="Proteomes" id="UP001190700"/>
    </source>
</evidence>
<reference evidence="1 2" key="1">
    <citation type="journal article" date="2015" name="Genome Biol. Evol.">
        <title>Comparative Genomics of a Bacterivorous Green Alga Reveals Evolutionary Causalities and Consequences of Phago-Mixotrophic Mode of Nutrition.</title>
        <authorList>
            <person name="Burns J.A."/>
            <person name="Paasch A."/>
            <person name="Narechania A."/>
            <person name="Kim E."/>
        </authorList>
    </citation>
    <scope>NUCLEOTIDE SEQUENCE [LARGE SCALE GENOMIC DNA]</scope>
    <source>
        <strain evidence="1 2">PLY_AMNH</strain>
    </source>
</reference>
<comment type="caution">
    <text evidence="1">The sequence shown here is derived from an EMBL/GenBank/DDBJ whole genome shotgun (WGS) entry which is preliminary data.</text>
</comment>
<dbReference type="AlphaFoldDB" id="A0AAE0BQI1"/>
<name>A0AAE0BQI1_9CHLO</name>
<sequence length="163" mass="17902">MYLAYSLTKSVTKSIRRRIARFISRQSVRDRYETIKQVQDDATAHNSSGDRTAVGTPRFYVNNFDDDDDEMDSCASVRSSSVWLADVVDDIADFDVDGSAGDLDDLAKCSSPNGKVVVNKLVAGIIETVISKQSKQPTVKTAEGMRNTDISGTVDADILKKEQ</sequence>
<protein>
    <submittedName>
        <fullName evidence="1">Uncharacterized protein</fullName>
    </submittedName>
</protein>
<keyword evidence="2" id="KW-1185">Reference proteome</keyword>
<dbReference type="EMBL" id="LGRX02033794">
    <property type="protein sequence ID" value="KAK3239892.1"/>
    <property type="molecule type" value="Genomic_DNA"/>
</dbReference>
<gene>
    <name evidence="1" type="ORF">CYMTET_50212</name>
</gene>
<proteinExistence type="predicted"/>
<evidence type="ECO:0000313" key="1">
    <source>
        <dbReference type="EMBL" id="KAK3239892.1"/>
    </source>
</evidence>
<accession>A0AAE0BQI1</accession>
<dbReference type="Proteomes" id="UP001190700">
    <property type="component" value="Unassembled WGS sequence"/>
</dbReference>
<organism evidence="1 2">
    <name type="scientific">Cymbomonas tetramitiformis</name>
    <dbReference type="NCBI Taxonomy" id="36881"/>
    <lineage>
        <taxon>Eukaryota</taxon>
        <taxon>Viridiplantae</taxon>
        <taxon>Chlorophyta</taxon>
        <taxon>Pyramimonadophyceae</taxon>
        <taxon>Pyramimonadales</taxon>
        <taxon>Pyramimonadaceae</taxon>
        <taxon>Cymbomonas</taxon>
    </lineage>
</organism>